<dbReference type="AlphaFoldDB" id="A0A0G2I7P1"/>
<comment type="caution">
    <text evidence="2">The sequence shown here is derived from an EMBL/GenBank/DDBJ whole genome shotgun (WGS) entry which is preliminary data.</text>
</comment>
<evidence type="ECO:0000313" key="2">
    <source>
        <dbReference type="EMBL" id="KKZ66270.1"/>
    </source>
</evidence>
<accession>A0A0G2I7P1</accession>
<name>A0A0G2I7P1_9EURO</name>
<gene>
    <name evidence="2" type="ORF">EMCG_08041</name>
</gene>
<dbReference type="VEuPathDB" id="FungiDB:EMCG_08041"/>
<feature type="compositionally biased region" description="Basic and acidic residues" evidence="1">
    <location>
        <begin position="24"/>
        <end position="37"/>
    </location>
</feature>
<organism evidence="2 3">
    <name type="scientific">[Emmonsia] crescens</name>
    <dbReference type="NCBI Taxonomy" id="73230"/>
    <lineage>
        <taxon>Eukaryota</taxon>
        <taxon>Fungi</taxon>
        <taxon>Dikarya</taxon>
        <taxon>Ascomycota</taxon>
        <taxon>Pezizomycotina</taxon>
        <taxon>Eurotiomycetes</taxon>
        <taxon>Eurotiomycetidae</taxon>
        <taxon>Onygenales</taxon>
        <taxon>Ajellomycetaceae</taxon>
        <taxon>Emergomyces</taxon>
    </lineage>
</organism>
<reference evidence="3" key="1">
    <citation type="journal article" date="2015" name="PLoS Genet.">
        <title>The dynamic genome and transcriptome of the human fungal pathogen Blastomyces and close relative Emmonsia.</title>
        <authorList>
            <person name="Munoz J.F."/>
            <person name="Gauthier G.M."/>
            <person name="Desjardins C.A."/>
            <person name="Gallo J.E."/>
            <person name="Holder J."/>
            <person name="Sullivan T.D."/>
            <person name="Marty A.J."/>
            <person name="Carmen J.C."/>
            <person name="Chen Z."/>
            <person name="Ding L."/>
            <person name="Gujja S."/>
            <person name="Magrini V."/>
            <person name="Misas E."/>
            <person name="Mitreva M."/>
            <person name="Priest M."/>
            <person name="Saif S."/>
            <person name="Whiston E.A."/>
            <person name="Young S."/>
            <person name="Zeng Q."/>
            <person name="Goldman W.E."/>
            <person name="Mardis E.R."/>
            <person name="Taylor J.W."/>
            <person name="McEwen J.G."/>
            <person name="Clay O.K."/>
            <person name="Klein B.S."/>
            <person name="Cuomo C.A."/>
        </authorList>
    </citation>
    <scope>NUCLEOTIDE SEQUENCE [LARGE SCALE GENOMIC DNA]</scope>
    <source>
        <strain evidence="3">UAMH 3008</strain>
    </source>
</reference>
<protein>
    <submittedName>
        <fullName evidence="2">Uncharacterized protein</fullName>
    </submittedName>
</protein>
<dbReference type="Proteomes" id="UP000034164">
    <property type="component" value="Unassembled WGS sequence"/>
</dbReference>
<evidence type="ECO:0000313" key="3">
    <source>
        <dbReference type="Proteomes" id="UP000034164"/>
    </source>
</evidence>
<feature type="region of interest" description="Disordered" evidence="1">
    <location>
        <begin position="1"/>
        <end position="65"/>
    </location>
</feature>
<evidence type="ECO:0000256" key="1">
    <source>
        <dbReference type="SAM" id="MobiDB-lite"/>
    </source>
</evidence>
<feature type="compositionally biased region" description="Basic residues" evidence="1">
    <location>
        <begin position="38"/>
        <end position="65"/>
    </location>
</feature>
<feature type="compositionally biased region" description="Polar residues" evidence="1">
    <location>
        <begin position="10"/>
        <end position="20"/>
    </location>
</feature>
<proteinExistence type="predicted"/>
<sequence length="65" mass="7761">MDEIWGTGTGQDETLPQQVSEGELVVKERSVRSQPGEKKRKNKKNKNKTKRKKKKKKKKRRRRKK</sequence>
<dbReference type="EMBL" id="LCZI01000501">
    <property type="protein sequence ID" value="KKZ66270.1"/>
    <property type="molecule type" value="Genomic_DNA"/>
</dbReference>